<evidence type="ECO:0000313" key="3">
    <source>
        <dbReference type="EMBL" id="SHK36116.1"/>
    </source>
</evidence>
<evidence type="ECO:0000259" key="1">
    <source>
        <dbReference type="Pfam" id="PF12102"/>
    </source>
</evidence>
<dbReference type="InterPro" id="IPR021961">
    <property type="entry name" value="McrB_DNA-bd"/>
</dbReference>
<organism evidence="3 4">
    <name type="scientific">Nocardiopsis flavescens</name>
    <dbReference type="NCBI Taxonomy" id="758803"/>
    <lineage>
        <taxon>Bacteria</taxon>
        <taxon>Bacillati</taxon>
        <taxon>Actinomycetota</taxon>
        <taxon>Actinomycetes</taxon>
        <taxon>Streptosporangiales</taxon>
        <taxon>Nocardiopsidaceae</taxon>
        <taxon>Nocardiopsis</taxon>
    </lineage>
</organism>
<proteinExistence type="predicted"/>
<dbReference type="Gene3D" id="3.30.920.90">
    <property type="match status" value="1"/>
</dbReference>
<protein>
    <submittedName>
        <fullName evidence="3">Uncharacterized protein</fullName>
    </submittedName>
</protein>
<dbReference type="OrthoDB" id="9802640at2"/>
<feature type="domain" description="Type IV methyl-directed restriction enzyme EcoKMcrB subunit DNA-binding" evidence="1">
    <location>
        <begin position="20"/>
        <end position="207"/>
    </location>
</feature>
<dbReference type="Proteomes" id="UP000184452">
    <property type="component" value="Unassembled WGS sequence"/>
</dbReference>
<gene>
    <name evidence="3" type="ORF">SAMN05421803_11869</name>
</gene>
<reference evidence="3 4" key="1">
    <citation type="submission" date="2016-11" db="EMBL/GenBank/DDBJ databases">
        <authorList>
            <person name="Jaros S."/>
            <person name="Januszkiewicz K."/>
            <person name="Wedrychowicz H."/>
        </authorList>
    </citation>
    <scope>NUCLEOTIDE SEQUENCE [LARGE SCALE GENOMIC DNA]</scope>
    <source>
        <strain evidence="3 4">CGMCC 4.5723</strain>
    </source>
</reference>
<dbReference type="Pfam" id="PF13020">
    <property type="entry name" value="NOV_C"/>
    <property type="match status" value="1"/>
</dbReference>
<dbReference type="STRING" id="758803.SAMN05421803_11869"/>
<dbReference type="AlphaFoldDB" id="A0A1M6RUH4"/>
<accession>A0A1M6RUH4</accession>
<name>A0A1M6RUH4_9ACTN</name>
<keyword evidence="4" id="KW-1185">Reference proteome</keyword>
<evidence type="ECO:0000259" key="2">
    <source>
        <dbReference type="Pfam" id="PF13020"/>
    </source>
</evidence>
<dbReference type="EMBL" id="FQZK01000018">
    <property type="protein sequence ID" value="SHK36116.1"/>
    <property type="molecule type" value="Genomic_DNA"/>
</dbReference>
<sequence length="379" mass="42366">MGFSRLGFVDETLIEILDLQKQWSAKNTEAMRRRGVLIRKTLPDQLRLHTATLAEVLEVPESEVGVEGRDGTGLKTEVPWTRVHLPLRSPSATTGWYLVYLFSAQGNRVYLSLIQGTTRWTGTDFARRSPEQLSERVAWARPLLKGLLSERDDLIESIDLQATKSKVARGYAAGSVIAIEYDRHTMPNDTVLVQDLLFMTRLLSEIHQGEDTSPYIPGEVPPEVLDATEAAAETAGRRTRDFKGQGFRLDAPDRRALELHSVGMATAYFEDRGWIVEDVGAEESYDLLLKRGDERLHVEVKGTVSEGGQVILTRAEVEKQRQFVPANALVIVHSIRLDRSVSPPMASGGVLHCTSPWEIAEEDLTVVSYIYRSEVEKAL</sequence>
<dbReference type="Pfam" id="PF12102">
    <property type="entry name" value="MrcB_N"/>
    <property type="match status" value="1"/>
</dbReference>
<evidence type="ECO:0000313" key="4">
    <source>
        <dbReference type="Proteomes" id="UP000184452"/>
    </source>
</evidence>
<dbReference type="InterPro" id="IPR024975">
    <property type="entry name" value="NOV_C"/>
</dbReference>
<feature type="domain" description="Protein NO VEIN C-terminal" evidence="2">
    <location>
        <begin position="265"/>
        <end position="334"/>
    </location>
</feature>